<accession>J3P079</accession>
<keyword evidence="3" id="KW-1185">Reference proteome</keyword>
<gene>
    <name evidence="2" type="primary">20347384</name>
    <name evidence="1" type="ORF">GGTG_06926</name>
</gene>
<dbReference type="Proteomes" id="UP000006039">
    <property type="component" value="Unassembled WGS sequence"/>
</dbReference>
<reference evidence="2" key="4">
    <citation type="journal article" date="2015" name="G3 (Bethesda)">
        <title>Genome sequences of three phytopathogenic species of the Magnaporthaceae family of fungi.</title>
        <authorList>
            <person name="Okagaki L.H."/>
            <person name="Nunes C.C."/>
            <person name="Sailsbery J."/>
            <person name="Clay B."/>
            <person name="Brown D."/>
            <person name="John T."/>
            <person name="Oh Y."/>
            <person name="Young N."/>
            <person name="Fitzgerald M."/>
            <person name="Haas B.J."/>
            <person name="Zeng Q."/>
            <person name="Young S."/>
            <person name="Adiconis X."/>
            <person name="Fan L."/>
            <person name="Levin J.Z."/>
            <person name="Mitchell T.K."/>
            <person name="Okubara P.A."/>
            <person name="Farman M.L."/>
            <person name="Kohn L.M."/>
            <person name="Birren B."/>
            <person name="Ma L.-J."/>
            <person name="Dean R.A."/>
        </authorList>
    </citation>
    <scope>NUCLEOTIDE SEQUENCE</scope>
    <source>
        <strain evidence="2">R3-111a-1</strain>
    </source>
</reference>
<dbReference type="GeneID" id="20347384"/>
<protein>
    <submittedName>
        <fullName evidence="1 2">Uncharacterized protein</fullName>
    </submittedName>
</protein>
<dbReference type="AlphaFoldDB" id="J3P079"/>
<evidence type="ECO:0000313" key="3">
    <source>
        <dbReference type="Proteomes" id="UP000006039"/>
    </source>
</evidence>
<sequence>MNRRWAALYETACSCEASRGGAWEAKRVAWFLSRAATWPRRHGHFELAHWMVPGLGVAVVHHIIASFVPAQSPLVLATGQTSKCGAGLGCPSCLPSMHGAPSLAWRWPAPPAQCVGSKSRLSATGVLRPAAANGAPFCALNSRLGPPAELSLGMSPAAGRSSSLTPASWLPHLCSSACSSAVSSIRAARTGPHLSALDLQSVLTLTPAPALVTATKTSRLV</sequence>
<reference evidence="1" key="2">
    <citation type="submission" date="2010-07" db="EMBL/GenBank/DDBJ databases">
        <authorList>
            <consortium name="The Broad Institute Genome Sequencing Platform"/>
            <consortium name="Broad Institute Genome Sequencing Center for Infectious Disease"/>
            <person name="Ma L.-J."/>
            <person name="Dead R."/>
            <person name="Young S."/>
            <person name="Zeng Q."/>
            <person name="Koehrsen M."/>
            <person name="Alvarado L."/>
            <person name="Berlin A."/>
            <person name="Chapman S.B."/>
            <person name="Chen Z."/>
            <person name="Freedman E."/>
            <person name="Gellesch M."/>
            <person name="Goldberg J."/>
            <person name="Griggs A."/>
            <person name="Gujja S."/>
            <person name="Heilman E.R."/>
            <person name="Heiman D."/>
            <person name="Hepburn T."/>
            <person name="Howarth C."/>
            <person name="Jen D."/>
            <person name="Larson L."/>
            <person name="Mehta T."/>
            <person name="Neiman D."/>
            <person name="Pearson M."/>
            <person name="Roberts A."/>
            <person name="Saif S."/>
            <person name="Shea T."/>
            <person name="Shenoy N."/>
            <person name="Sisk P."/>
            <person name="Stolte C."/>
            <person name="Sykes S."/>
            <person name="Walk T."/>
            <person name="White J."/>
            <person name="Yandava C."/>
            <person name="Haas B."/>
            <person name="Nusbaum C."/>
            <person name="Birren B."/>
        </authorList>
    </citation>
    <scope>NUCLEOTIDE SEQUENCE</scope>
    <source>
        <strain evidence="1">R3-111a-1</strain>
    </source>
</reference>
<dbReference type="RefSeq" id="XP_009223012.1">
    <property type="nucleotide sequence ID" value="XM_009224748.1"/>
</dbReference>
<evidence type="ECO:0000313" key="1">
    <source>
        <dbReference type="EMBL" id="EJT77012.1"/>
    </source>
</evidence>
<reference evidence="1" key="3">
    <citation type="submission" date="2010-09" db="EMBL/GenBank/DDBJ databases">
        <title>Annotation of Gaeumannomyces graminis var. tritici R3-111a-1.</title>
        <authorList>
            <consortium name="The Broad Institute Genome Sequencing Platform"/>
            <person name="Ma L.-J."/>
            <person name="Dead R."/>
            <person name="Young S.K."/>
            <person name="Zeng Q."/>
            <person name="Gargeya S."/>
            <person name="Fitzgerald M."/>
            <person name="Haas B."/>
            <person name="Abouelleil A."/>
            <person name="Alvarado L."/>
            <person name="Arachchi H.M."/>
            <person name="Berlin A."/>
            <person name="Brown A."/>
            <person name="Chapman S.B."/>
            <person name="Chen Z."/>
            <person name="Dunbar C."/>
            <person name="Freedman E."/>
            <person name="Gearin G."/>
            <person name="Gellesch M."/>
            <person name="Goldberg J."/>
            <person name="Griggs A."/>
            <person name="Gujja S."/>
            <person name="Heiman D."/>
            <person name="Howarth C."/>
            <person name="Larson L."/>
            <person name="Lui A."/>
            <person name="MacDonald P.J.P."/>
            <person name="Mehta T."/>
            <person name="Montmayeur A."/>
            <person name="Murphy C."/>
            <person name="Neiman D."/>
            <person name="Pearson M."/>
            <person name="Priest M."/>
            <person name="Roberts A."/>
            <person name="Saif S."/>
            <person name="Shea T."/>
            <person name="Shenoy N."/>
            <person name="Sisk P."/>
            <person name="Stolte C."/>
            <person name="Sykes S."/>
            <person name="Yandava C."/>
            <person name="Wortman J."/>
            <person name="Nusbaum C."/>
            <person name="Birren B."/>
        </authorList>
    </citation>
    <scope>NUCLEOTIDE SEQUENCE</scope>
    <source>
        <strain evidence="1">R3-111a-1</strain>
    </source>
</reference>
<dbReference type="EnsemblFungi" id="EJT77012">
    <property type="protein sequence ID" value="EJT77012"/>
    <property type="gene ID" value="GGTG_06926"/>
</dbReference>
<reference evidence="2" key="5">
    <citation type="submission" date="2018-04" db="UniProtKB">
        <authorList>
            <consortium name="EnsemblFungi"/>
        </authorList>
    </citation>
    <scope>IDENTIFICATION</scope>
    <source>
        <strain evidence="2">R3-111a-1</strain>
    </source>
</reference>
<name>J3P079_GAET3</name>
<proteinExistence type="predicted"/>
<dbReference type="VEuPathDB" id="FungiDB:GGTG_06926"/>
<evidence type="ECO:0000313" key="2">
    <source>
        <dbReference type="EnsemblFungi" id="EJT77012"/>
    </source>
</evidence>
<reference evidence="3" key="1">
    <citation type="submission" date="2010-07" db="EMBL/GenBank/DDBJ databases">
        <title>The genome sequence of Gaeumannomyces graminis var. tritici strain R3-111a-1.</title>
        <authorList>
            <consortium name="The Broad Institute Genome Sequencing Platform"/>
            <person name="Ma L.-J."/>
            <person name="Dead R."/>
            <person name="Young S."/>
            <person name="Zeng Q."/>
            <person name="Koehrsen M."/>
            <person name="Alvarado L."/>
            <person name="Berlin A."/>
            <person name="Chapman S.B."/>
            <person name="Chen Z."/>
            <person name="Freedman E."/>
            <person name="Gellesch M."/>
            <person name="Goldberg J."/>
            <person name="Griggs A."/>
            <person name="Gujja S."/>
            <person name="Heilman E.R."/>
            <person name="Heiman D."/>
            <person name="Hepburn T."/>
            <person name="Howarth C."/>
            <person name="Jen D."/>
            <person name="Larson L."/>
            <person name="Mehta T."/>
            <person name="Neiman D."/>
            <person name="Pearson M."/>
            <person name="Roberts A."/>
            <person name="Saif S."/>
            <person name="Shea T."/>
            <person name="Shenoy N."/>
            <person name="Sisk P."/>
            <person name="Stolte C."/>
            <person name="Sykes S."/>
            <person name="Walk T."/>
            <person name="White J."/>
            <person name="Yandava C."/>
            <person name="Haas B."/>
            <person name="Nusbaum C."/>
            <person name="Birren B."/>
        </authorList>
    </citation>
    <scope>NUCLEOTIDE SEQUENCE [LARGE SCALE GENOMIC DNA]</scope>
    <source>
        <strain evidence="3">R3-111a-1</strain>
    </source>
</reference>
<organism evidence="1">
    <name type="scientific">Gaeumannomyces tritici (strain R3-111a-1)</name>
    <name type="common">Wheat and barley take-all root rot fungus</name>
    <name type="synonym">Gaeumannomyces graminis var. tritici</name>
    <dbReference type="NCBI Taxonomy" id="644352"/>
    <lineage>
        <taxon>Eukaryota</taxon>
        <taxon>Fungi</taxon>
        <taxon>Dikarya</taxon>
        <taxon>Ascomycota</taxon>
        <taxon>Pezizomycotina</taxon>
        <taxon>Sordariomycetes</taxon>
        <taxon>Sordariomycetidae</taxon>
        <taxon>Magnaporthales</taxon>
        <taxon>Magnaporthaceae</taxon>
        <taxon>Gaeumannomyces</taxon>
    </lineage>
</organism>
<dbReference type="EMBL" id="GL385397">
    <property type="protein sequence ID" value="EJT77012.1"/>
    <property type="molecule type" value="Genomic_DNA"/>
</dbReference>
<dbReference type="HOGENOM" id="CLU_1250738_0_0_1"/>